<gene>
    <name evidence="9" type="primary">LOC116190238</name>
</gene>
<dbReference type="Pfam" id="PF02298">
    <property type="entry name" value="Cu_bind_like"/>
    <property type="match status" value="1"/>
</dbReference>
<feature type="chain" id="PRO_5027922799" evidence="6">
    <location>
        <begin position="24"/>
        <end position="162"/>
    </location>
</feature>
<keyword evidence="2" id="KW-1015">Disulfide bond</keyword>
<evidence type="ECO:0000256" key="1">
    <source>
        <dbReference type="ARBA" id="ARBA00022729"/>
    </source>
</evidence>
<evidence type="ECO:0000313" key="9">
    <source>
        <dbReference type="RefSeq" id="XP_031375758.1"/>
    </source>
</evidence>
<reference evidence="9" key="2">
    <citation type="submission" date="2025-08" db="UniProtKB">
        <authorList>
            <consortium name="RefSeq"/>
        </authorList>
    </citation>
    <scope>IDENTIFICATION</scope>
    <source>
        <tissue evidence="9">Leaf</tissue>
    </source>
</reference>
<evidence type="ECO:0000256" key="2">
    <source>
        <dbReference type="ARBA" id="ARBA00023157"/>
    </source>
</evidence>
<name>A0A6P8C308_PUNGR</name>
<evidence type="ECO:0000256" key="3">
    <source>
        <dbReference type="ARBA" id="ARBA00023180"/>
    </source>
</evidence>
<comment type="similarity">
    <text evidence="4">Belongs to the early nodulin-like (ENODL) family.</text>
</comment>
<dbReference type="PROSITE" id="PS51485">
    <property type="entry name" value="PHYTOCYANIN"/>
    <property type="match status" value="1"/>
</dbReference>
<proteinExistence type="inferred from homology"/>
<organism evidence="8 9">
    <name type="scientific">Punica granatum</name>
    <name type="common">Pomegranate</name>
    <dbReference type="NCBI Taxonomy" id="22663"/>
    <lineage>
        <taxon>Eukaryota</taxon>
        <taxon>Viridiplantae</taxon>
        <taxon>Streptophyta</taxon>
        <taxon>Embryophyta</taxon>
        <taxon>Tracheophyta</taxon>
        <taxon>Spermatophyta</taxon>
        <taxon>Magnoliopsida</taxon>
        <taxon>eudicotyledons</taxon>
        <taxon>Gunneridae</taxon>
        <taxon>Pentapetalae</taxon>
        <taxon>rosids</taxon>
        <taxon>malvids</taxon>
        <taxon>Myrtales</taxon>
        <taxon>Lythraceae</taxon>
        <taxon>Punica</taxon>
    </lineage>
</organism>
<accession>A0A6P8C308</accession>
<dbReference type="Gene3D" id="2.60.40.420">
    <property type="entry name" value="Cupredoxins - blue copper proteins"/>
    <property type="match status" value="1"/>
</dbReference>
<keyword evidence="3" id="KW-0325">Glycoprotein</keyword>
<keyword evidence="1 6" id="KW-0732">Signal</keyword>
<dbReference type="PANTHER" id="PTHR33021:SF547">
    <property type="entry name" value="OS03G0758500 PROTEIN"/>
    <property type="match status" value="1"/>
</dbReference>
<dbReference type="SUPFAM" id="SSF49503">
    <property type="entry name" value="Cupredoxins"/>
    <property type="match status" value="1"/>
</dbReference>
<dbReference type="GO" id="GO:0005886">
    <property type="term" value="C:plasma membrane"/>
    <property type="evidence" value="ECO:0007669"/>
    <property type="project" value="TreeGrafter"/>
</dbReference>
<dbReference type="InterPro" id="IPR039391">
    <property type="entry name" value="Phytocyanin-like"/>
</dbReference>
<protein>
    <submittedName>
        <fullName evidence="9">Lamin-like protein</fullName>
    </submittedName>
</protein>
<dbReference type="Proteomes" id="UP000515151">
    <property type="component" value="Unplaced"/>
</dbReference>
<evidence type="ECO:0000256" key="5">
    <source>
        <dbReference type="ARBA" id="ARBA00037626"/>
    </source>
</evidence>
<evidence type="ECO:0000259" key="7">
    <source>
        <dbReference type="PROSITE" id="PS51485"/>
    </source>
</evidence>
<dbReference type="PANTHER" id="PTHR33021">
    <property type="entry name" value="BLUE COPPER PROTEIN"/>
    <property type="match status" value="1"/>
</dbReference>
<dbReference type="AlphaFoldDB" id="A0A6P8C308"/>
<dbReference type="GeneID" id="116190238"/>
<comment type="function">
    <text evidence="5">May act as a carbohydrate transporter.</text>
</comment>
<dbReference type="FunFam" id="2.60.40.420:FF:000018">
    <property type="entry name" value="Lamin-like protein"/>
    <property type="match status" value="1"/>
</dbReference>
<sequence length="162" mass="17716">MISRLAATLVALVVVAESAVGRAALVKVGGPPGWVPNTNYTDWASHQQFHVGDWLNFVFDKYQYDVLEVNKTVYETCNSQAGFITNVTRGGRDVFQLTQPRTYYFLCSRGFCWGGMKVAISVQEPPPPVPAPAKSTATSSARPSLLLTVAALSFFSNPFFSM</sequence>
<feature type="domain" description="Phytocyanin" evidence="7">
    <location>
        <begin position="24"/>
        <end position="124"/>
    </location>
</feature>
<evidence type="ECO:0000313" key="8">
    <source>
        <dbReference type="Proteomes" id="UP000515151"/>
    </source>
</evidence>
<dbReference type="InterPro" id="IPR008972">
    <property type="entry name" value="Cupredoxin"/>
</dbReference>
<dbReference type="OrthoDB" id="676939at2759"/>
<dbReference type="GO" id="GO:0009055">
    <property type="term" value="F:electron transfer activity"/>
    <property type="evidence" value="ECO:0007669"/>
    <property type="project" value="InterPro"/>
</dbReference>
<evidence type="ECO:0000256" key="6">
    <source>
        <dbReference type="SAM" id="SignalP"/>
    </source>
</evidence>
<reference evidence="8" key="1">
    <citation type="journal article" date="2020" name="Plant Biotechnol. J.">
        <title>The pomegranate (Punica granatum L.) draft genome dissects genetic divergence between soft- and hard-seeded cultivars.</title>
        <authorList>
            <person name="Luo X."/>
            <person name="Li H."/>
            <person name="Wu Z."/>
            <person name="Yao W."/>
            <person name="Zhao P."/>
            <person name="Cao D."/>
            <person name="Yu H."/>
            <person name="Li K."/>
            <person name="Poudel K."/>
            <person name="Zhao D."/>
            <person name="Zhang F."/>
            <person name="Xia X."/>
            <person name="Chen L."/>
            <person name="Wang Q."/>
            <person name="Jing D."/>
            <person name="Cao S."/>
        </authorList>
    </citation>
    <scope>NUCLEOTIDE SEQUENCE [LARGE SCALE GENOMIC DNA]</scope>
    <source>
        <strain evidence="8">cv. Tunisia</strain>
    </source>
</reference>
<evidence type="ECO:0000256" key="4">
    <source>
        <dbReference type="ARBA" id="ARBA00035011"/>
    </source>
</evidence>
<dbReference type="InterPro" id="IPR003245">
    <property type="entry name" value="Phytocyanin_dom"/>
</dbReference>
<feature type="signal peptide" evidence="6">
    <location>
        <begin position="1"/>
        <end position="23"/>
    </location>
</feature>
<keyword evidence="8" id="KW-1185">Reference proteome</keyword>
<dbReference type="RefSeq" id="XP_031375758.1">
    <property type="nucleotide sequence ID" value="XM_031519898.1"/>
</dbReference>